<feature type="signal peptide" evidence="1">
    <location>
        <begin position="1"/>
        <end position="24"/>
    </location>
</feature>
<proteinExistence type="predicted"/>
<accession>A0A0S7BXB8</accession>
<feature type="domain" description="Outer membrane protein beta-barrel" evidence="2">
    <location>
        <begin position="23"/>
        <end position="204"/>
    </location>
</feature>
<dbReference type="Proteomes" id="UP000053091">
    <property type="component" value="Unassembled WGS sequence"/>
</dbReference>
<evidence type="ECO:0000259" key="2">
    <source>
        <dbReference type="Pfam" id="PF13568"/>
    </source>
</evidence>
<name>A0A0S7BXB8_9BACT</name>
<feature type="chain" id="PRO_5006633257" evidence="1">
    <location>
        <begin position="25"/>
        <end position="231"/>
    </location>
</feature>
<dbReference type="OrthoDB" id="978236at2"/>
<dbReference type="STRING" id="1678841.TBC1_11543"/>
<sequence>MKLIQRTLLLALLLLFVSFTGAFAQYKSIAMGVKVSPNIGWLRTDAEDYSSEGAVPGISWGLITDFYFAENYAFSSGFNVTFHNGKISYPDIESFNIGVLNRQYRLKYIDIPMLIKMKTNDIGDFRFFGQIGLQPGVRIGSKAKDSFKSVTPPSTVNRDWRTIDSQTNLFRVSMVVGAGVEYPIDNSTALVAGINFLNGLSDVLKGDNEVDSTVEHHAVPNAFEITLGIIF</sequence>
<dbReference type="RefSeq" id="WP_062038126.1">
    <property type="nucleotide sequence ID" value="NZ_DF968182.1"/>
</dbReference>
<keyword evidence="1" id="KW-0732">Signal</keyword>
<dbReference type="AlphaFoldDB" id="A0A0S7BXB8"/>
<dbReference type="InterPro" id="IPR025665">
    <property type="entry name" value="Beta-barrel_OMP_2"/>
</dbReference>
<evidence type="ECO:0000313" key="3">
    <source>
        <dbReference type="EMBL" id="GAP42414.1"/>
    </source>
</evidence>
<dbReference type="EMBL" id="DF968182">
    <property type="protein sequence ID" value="GAP42414.1"/>
    <property type="molecule type" value="Genomic_DNA"/>
</dbReference>
<evidence type="ECO:0000256" key="1">
    <source>
        <dbReference type="SAM" id="SignalP"/>
    </source>
</evidence>
<gene>
    <name evidence="3" type="ORF">TBC1_11543</name>
</gene>
<organism evidence="3">
    <name type="scientific">Lentimicrobium saccharophilum</name>
    <dbReference type="NCBI Taxonomy" id="1678841"/>
    <lineage>
        <taxon>Bacteria</taxon>
        <taxon>Pseudomonadati</taxon>
        <taxon>Bacteroidota</taxon>
        <taxon>Bacteroidia</taxon>
        <taxon>Bacteroidales</taxon>
        <taxon>Lentimicrobiaceae</taxon>
        <taxon>Lentimicrobium</taxon>
    </lineage>
</organism>
<protein>
    <submittedName>
        <fullName evidence="3">Outer membrane protein beta-barrel domain</fullName>
    </submittedName>
</protein>
<dbReference type="Pfam" id="PF13568">
    <property type="entry name" value="OMP_b-brl_2"/>
    <property type="match status" value="1"/>
</dbReference>
<reference evidence="3" key="1">
    <citation type="journal article" date="2015" name="Genome Announc.">
        <title>Draft Genome Sequence of Bacteroidales Strain TBC1, a Novel Isolate from a Methanogenic Wastewater Treatment System.</title>
        <authorList>
            <person name="Tourlousse D.M."/>
            <person name="Matsuura N."/>
            <person name="Sun L."/>
            <person name="Toyonaga M."/>
            <person name="Kuroda K."/>
            <person name="Ohashi A."/>
            <person name="Cruz R."/>
            <person name="Yamaguchi T."/>
            <person name="Sekiguchi Y."/>
        </authorList>
    </citation>
    <scope>NUCLEOTIDE SEQUENCE [LARGE SCALE GENOMIC DNA]</scope>
    <source>
        <strain evidence="3">TBC1</strain>
    </source>
</reference>
<evidence type="ECO:0000313" key="4">
    <source>
        <dbReference type="Proteomes" id="UP000053091"/>
    </source>
</evidence>
<keyword evidence="4" id="KW-1185">Reference proteome</keyword>